<sequence length="260" mass="29563">NPSDNASVIAKDYCVHKGTIAAILKKNGIQPERTGARISSWKGGITPLHNKIRNCEKAQQWKRACMERDDFTCVSCPIRGGKLHVHHIEWFTCILEGFLLLNAGANKDRLFDLALEYDPFWNIDNGETMCEKCHNKLHGRPLPDEIRANRPPKKDVDMDKAIELYNSGMTATAVAKEVGTVASVMLKLLRQHDIQIRPFASYKTGCAPIAQIRHEYEVLEMTTTQIAQKYGTTRGNIQKRLKKAGVTMRDHWEERRKNHS</sequence>
<comment type="caution">
    <text evidence="1">The sequence shown here is derived from an EMBL/GenBank/DDBJ whole genome shotgun (WGS) entry which is preliminary data.</text>
</comment>
<evidence type="ECO:0008006" key="2">
    <source>
        <dbReference type="Google" id="ProtNLM"/>
    </source>
</evidence>
<proteinExistence type="predicted"/>
<feature type="non-terminal residue" evidence="1">
    <location>
        <position position="1"/>
    </location>
</feature>
<organism evidence="1">
    <name type="scientific">marine sediment metagenome</name>
    <dbReference type="NCBI Taxonomy" id="412755"/>
    <lineage>
        <taxon>unclassified sequences</taxon>
        <taxon>metagenomes</taxon>
        <taxon>ecological metagenomes</taxon>
    </lineage>
</organism>
<accession>A0A0F9KDZ6</accession>
<protein>
    <recommendedName>
        <fullName evidence="2">HNH nuclease domain-containing protein</fullName>
    </recommendedName>
</protein>
<name>A0A0F9KDZ6_9ZZZZ</name>
<dbReference type="EMBL" id="LAZR01013783">
    <property type="protein sequence ID" value="KKM20358.1"/>
    <property type="molecule type" value="Genomic_DNA"/>
</dbReference>
<gene>
    <name evidence="1" type="ORF">LCGC14_1646240</name>
</gene>
<dbReference type="Gene3D" id="1.10.10.60">
    <property type="entry name" value="Homeodomain-like"/>
    <property type="match status" value="1"/>
</dbReference>
<reference evidence="1" key="1">
    <citation type="journal article" date="2015" name="Nature">
        <title>Complex archaea that bridge the gap between prokaryotes and eukaryotes.</title>
        <authorList>
            <person name="Spang A."/>
            <person name="Saw J.H."/>
            <person name="Jorgensen S.L."/>
            <person name="Zaremba-Niedzwiedzka K."/>
            <person name="Martijn J."/>
            <person name="Lind A.E."/>
            <person name="van Eijk R."/>
            <person name="Schleper C."/>
            <person name="Guy L."/>
            <person name="Ettema T.J."/>
        </authorList>
    </citation>
    <scope>NUCLEOTIDE SEQUENCE</scope>
</reference>
<evidence type="ECO:0000313" key="1">
    <source>
        <dbReference type="EMBL" id="KKM20358.1"/>
    </source>
</evidence>
<dbReference type="AlphaFoldDB" id="A0A0F9KDZ6"/>